<feature type="binding site" evidence="17">
    <location>
        <begin position="647"/>
        <end position="654"/>
    </location>
    <ligand>
        <name>ATP</name>
        <dbReference type="ChEBI" id="CHEBI:30616"/>
    </ligand>
</feature>
<dbReference type="Gene3D" id="1.10.8.280">
    <property type="entry name" value="ABC transporter ATPase domain-like"/>
    <property type="match status" value="1"/>
</dbReference>
<keyword evidence="2 17" id="KW-0963">Cytoplasm</keyword>
<dbReference type="CDD" id="cd03271">
    <property type="entry name" value="ABC_UvrA_II"/>
    <property type="match status" value="1"/>
</dbReference>
<comment type="caution">
    <text evidence="17">Lacks conserved residue(s) required for the propagation of feature annotation.</text>
</comment>
<keyword evidence="13 17" id="KW-0234">DNA repair</keyword>
<dbReference type="GO" id="GO:0009380">
    <property type="term" value="C:excinuclease repair complex"/>
    <property type="evidence" value="ECO:0007669"/>
    <property type="project" value="InterPro"/>
</dbReference>
<dbReference type="GO" id="GO:0009381">
    <property type="term" value="F:excinuclease ABC activity"/>
    <property type="evidence" value="ECO:0007669"/>
    <property type="project" value="UniProtKB-UniRule"/>
</dbReference>
<keyword evidence="4 17" id="KW-0677">Repeat</keyword>
<evidence type="ECO:0000256" key="11">
    <source>
        <dbReference type="ARBA" id="ARBA00022881"/>
    </source>
</evidence>
<dbReference type="GO" id="GO:0005524">
    <property type="term" value="F:ATP binding"/>
    <property type="evidence" value="ECO:0007669"/>
    <property type="project" value="UniProtKB-UniRule"/>
</dbReference>
<evidence type="ECO:0000256" key="8">
    <source>
        <dbReference type="ARBA" id="ARBA00022771"/>
    </source>
</evidence>
<comment type="subcellular location">
    <subcellularLocation>
        <location evidence="1 17">Cytoplasm</location>
    </subcellularLocation>
</comment>
<comment type="function">
    <text evidence="17">The UvrABC repair system catalyzes the recognition and processing of DNA lesions. UvrA is an ATPase and a DNA-binding protein. A damage recognition complex composed of 2 UvrA and 2 UvrB subunits scans DNA for abnormalities. When the presence of a lesion has been verified by UvrB, the UvrA molecules dissociate.</text>
</comment>
<sequence>MPELKQIEVRGAREHNLKSIDVDIPRDKLVVITGLSGSGKSSLAFDTIYAEGQRRYVESLSAYARQFLDMMEKPDVDHIAGLSPAISIEQKTTSKNPRSTVGTVTEIYDYLRLLFARVGTPYSPATGLPIEAQQVQDMVDRVMAMEEGTRGYLLAPIIRDRKGEYRKEFLELRKQGFQRVKVDGTFHELDDPPTLDKKYRHDIDVVVDRIVVREGMETRLADSFRTALDLADGIAVLETAPRDEGAEPERITFSENFACPVSGFTIPEIEPRLFSFNAPFGACPDCDGLGVELFFDERLVVPDATLKISDGALAPWRKGKSPYFLQTIEAIAKHYEFDKNARWKDLPAHVQQVFLYGSGDEEIQFRYDEGGRVYQVSRVFEGVIPNMERRYRETDSSWIREEFERYQNNRDCGTCGGYRLREEALAVKIAGLHIGQVVEMSIRQAFDWCETVPESLTQQKNEIARAILKEIRERLGFLNNVGLEYLTLSRSAGTLSGGESQRIRLASQIGSGLTGVLYVLDEPSIGLHQRDNSRLLDTLKNLRDQGNTVLVVEHDEEAIREADYVFDIGPGAGVHGGQVVSHGTPEAVAADAGSLTGQYLSGSREIAVPATRRKGNRKKLKVVKATGNNLKEVTAEFPLGKFVCVTGVSGGGKSTLTIETLFKAASMALNGARQTPAPCETIKGLEHLDKVIDIDQRPIGRTPRSNPATYTGAFTPIRDWFAGLPEAKARGYKPGRFSFNVKGGRCEACQGDGVIKIEMHFLPDVYVTCETCKGARYNRETLEVLFKGKSIADVLEMTVEDAQEFFKAVPSIRDKMDALARVGLGYVKVGQQATTLSGGEAQRVKLSKELAKRSTGRTLYILDEPTTGLHFEDVRKLLEVLHELVEAGNTVVVIEHNLDVIKTADWIIDIGPEGGDGGGEIVAAGTPEQVAEVEASHTGRYLKPMLQPRKVAAE</sequence>
<evidence type="ECO:0000256" key="2">
    <source>
        <dbReference type="ARBA" id="ARBA00022490"/>
    </source>
</evidence>
<keyword evidence="17" id="KW-0742">SOS response</keyword>
<dbReference type="GO" id="GO:0008270">
    <property type="term" value="F:zinc ion binding"/>
    <property type="evidence" value="ECO:0007669"/>
    <property type="project" value="UniProtKB-UniRule"/>
</dbReference>
<reference evidence="19 20" key="1">
    <citation type="submission" date="2015-12" db="EMBL/GenBank/DDBJ databases">
        <authorList>
            <person name="Shamseldin A."/>
            <person name="Moawad H."/>
            <person name="Abd El-Rahim W.M."/>
            <person name="Sadowsky M.J."/>
        </authorList>
    </citation>
    <scope>NUCLEOTIDE SEQUENCE [LARGE SCALE GENOMIC DNA]</scope>
    <source>
        <strain evidence="19 20">SJ5A-1</strain>
    </source>
</reference>
<comment type="caution">
    <text evidence="19">The sequence shown here is derived from an EMBL/GenBank/DDBJ whole genome shotgun (WGS) entry which is preliminary data.</text>
</comment>
<evidence type="ECO:0000259" key="18">
    <source>
        <dbReference type="PROSITE" id="PS50893"/>
    </source>
</evidence>
<evidence type="ECO:0000256" key="4">
    <source>
        <dbReference type="ARBA" id="ARBA00022737"/>
    </source>
</evidence>
<dbReference type="InterPro" id="IPR017871">
    <property type="entry name" value="ABC_transporter-like_CS"/>
</dbReference>
<evidence type="ECO:0000256" key="17">
    <source>
        <dbReference type="HAMAP-Rule" id="MF_00205"/>
    </source>
</evidence>
<keyword evidence="11 17" id="KW-0267">Excision nuclease</keyword>
<comment type="subunit">
    <text evidence="17">Forms a heterotetramer with UvrB during the search for lesions.</text>
</comment>
<evidence type="ECO:0000256" key="13">
    <source>
        <dbReference type="ARBA" id="ARBA00023204"/>
    </source>
</evidence>
<dbReference type="GO" id="GO:0016887">
    <property type="term" value="F:ATP hydrolysis activity"/>
    <property type="evidence" value="ECO:0007669"/>
    <property type="project" value="InterPro"/>
</dbReference>
<accession>A0A0W7WMS1</accession>
<dbReference type="Gene3D" id="1.20.1580.10">
    <property type="entry name" value="ABC transporter ATPase like domain"/>
    <property type="match status" value="3"/>
</dbReference>
<evidence type="ECO:0000256" key="16">
    <source>
        <dbReference type="ARBA" id="ARBA00042156"/>
    </source>
</evidence>
<evidence type="ECO:0000256" key="5">
    <source>
        <dbReference type="ARBA" id="ARBA00022741"/>
    </source>
</evidence>
<evidence type="ECO:0000256" key="7">
    <source>
        <dbReference type="ARBA" id="ARBA00022769"/>
    </source>
</evidence>
<dbReference type="FunFam" id="1.20.1580.10:FF:000002">
    <property type="entry name" value="UvrABC system protein A"/>
    <property type="match status" value="1"/>
</dbReference>
<dbReference type="Proteomes" id="UP000054396">
    <property type="component" value="Unassembled WGS sequence"/>
</dbReference>
<dbReference type="PROSITE" id="PS50893">
    <property type="entry name" value="ABC_TRANSPORTER_2"/>
    <property type="match status" value="1"/>
</dbReference>
<dbReference type="OrthoDB" id="9809851at2"/>
<dbReference type="Pfam" id="PF17760">
    <property type="entry name" value="UvrA_inter"/>
    <property type="match status" value="1"/>
</dbReference>
<keyword evidence="7 17" id="KW-0228">DNA excision</keyword>
<dbReference type="InterPro" id="IPR004602">
    <property type="entry name" value="UvrA"/>
</dbReference>
<dbReference type="NCBIfam" id="NF001503">
    <property type="entry name" value="PRK00349.1"/>
    <property type="match status" value="1"/>
</dbReference>
<dbReference type="InterPro" id="IPR041552">
    <property type="entry name" value="UvrA_DNA-bd"/>
</dbReference>
<keyword evidence="20" id="KW-1185">Reference proteome</keyword>
<keyword evidence="12 17" id="KW-0238">DNA-binding</keyword>
<dbReference type="EMBL" id="LPXO01000002">
    <property type="protein sequence ID" value="KUF11862.1"/>
    <property type="molecule type" value="Genomic_DNA"/>
</dbReference>
<dbReference type="Pfam" id="PF17755">
    <property type="entry name" value="UvrA_DNA-bind"/>
    <property type="match status" value="1"/>
</dbReference>
<dbReference type="InterPro" id="IPR003439">
    <property type="entry name" value="ABC_transporter-like_ATP-bd"/>
</dbReference>
<dbReference type="Gene3D" id="3.40.50.300">
    <property type="entry name" value="P-loop containing nucleotide triphosphate hydrolases"/>
    <property type="match status" value="3"/>
</dbReference>
<evidence type="ECO:0000313" key="19">
    <source>
        <dbReference type="EMBL" id="KUF11862.1"/>
    </source>
</evidence>
<keyword evidence="9 17" id="KW-0862">Zinc</keyword>
<dbReference type="RefSeq" id="WP_058860979.1">
    <property type="nucleotide sequence ID" value="NZ_LPXO01000002.1"/>
</dbReference>
<proteinExistence type="inferred from homology"/>
<evidence type="ECO:0000256" key="1">
    <source>
        <dbReference type="ARBA" id="ARBA00004496"/>
    </source>
</evidence>
<evidence type="ECO:0000256" key="15">
    <source>
        <dbReference type="ARBA" id="ARBA00039316"/>
    </source>
</evidence>
<feature type="binding site" evidence="17">
    <location>
        <begin position="34"/>
        <end position="41"/>
    </location>
    <ligand>
        <name>ATP</name>
        <dbReference type="ChEBI" id="CHEBI:30616"/>
    </ligand>
</feature>
<keyword evidence="3 17" id="KW-0479">Metal-binding</keyword>
<keyword evidence="5 17" id="KW-0547">Nucleotide-binding</keyword>
<dbReference type="PROSITE" id="PS00211">
    <property type="entry name" value="ABC_TRANSPORTER_1"/>
    <property type="match status" value="2"/>
</dbReference>
<dbReference type="NCBIfam" id="TIGR00630">
    <property type="entry name" value="uvra"/>
    <property type="match status" value="1"/>
</dbReference>
<dbReference type="InterPro" id="IPR027417">
    <property type="entry name" value="P-loop_NTPase"/>
</dbReference>
<protein>
    <recommendedName>
        <fullName evidence="15 17">UvrABC system protein A</fullName>
        <shortName evidence="17">UvrA protein</shortName>
    </recommendedName>
    <alternativeName>
        <fullName evidence="16 17">Excinuclease ABC subunit A</fullName>
    </alternativeName>
</protein>
<evidence type="ECO:0000256" key="10">
    <source>
        <dbReference type="ARBA" id="ARBA00022840"/>
    </source>
</evidence>
<evidence type="ECO:0000256" key="9">
    <source>
        <dbReference type="ARBA" id="ARBA00022833"/>
    </source>
</evidence>
<evidence type="ECO:0000313" key="20">
    <source>
        <dbReference type="Proteomes" id="UP000054396"/>
    </source>
</evidence>
<dbReference type="PANTHER" id="PTHR43152:SF3">
    <property type="entry name" value="UVRABC SYSTEM PROTEIN A"/>
    <property type="match status" value="1"/>
</dbReference>
<evidence type="ECO:0000256" key="6">
    <source>
        <dbReference type="ARBA" id="ARBA00022763"/>
    </source>
</evidence>
<dbReference type="AlphaFoldDB" id="A0A0W7WMS1"/>
<name>A0A0W7WMS1_9RHOB</name>
<keyword evidence="6 17" id="KW-0227">DNA damage</keyword>
<dbReference type="GO" id="GO:0003677">
    <property type="term" value="F:DNA binding"/>
    <property type="evidence" value="ECO:0007669"/>
    <property type="project" value="UniProtKB-UniRule"/>
</dbReference>
<evidence type="ECO:0000256" key="14">
    <source>
        <dbReference type="ARBA" id="ARBA00038000"/>
    </source>
</evidence>
<dbReference type="GO" id="GO:0009432">
    <property type="term" value="P:SOS response"/>
    <property type="evidence" value="ECO:0007669"/>
    <property type="project" value="UniProtKB-UniRule"/>
</dbReference>
<keyword evidence="10 17" id="KW-0067">ATP-binding</keyword>
<comment type="similarity">
    <text evidence="14 17">Belongs to the ABC transporter superfamily. UvrA family.</text>
</comment>
<feature type="domain" description="ABC transporter" evidence="18">
    <location>
        <begin position="611"/>
        <end position="943"/>
    </location>
</feature>
<dbReference type="STRING" id="1685382.AVJ23_04575"/>
<keyword evidence="8 17" id="KW-0863">Zinc-finger</keyword>
<dbReference type="GO" id="GO:0005737">
    <property type="term" value="C:cytoplasm"/>
    <property type="evidence" value="ECO:0007669"/>
    <property type="project" value="UniProtKB-SubCell"/>
</dbReference>
<dbReference type="Gene3D" id="3.30.190.20">
    <property type="match status" value="1"/>
</dbReference>
<dbReference type="InterPro" id="IPR041102">
    <property type="entry name" value="UvrA_inter"/>
</dbReference>
<dbReference type="GO" id="GO:0006289">
    <property type="term" value="P:nucleotide-excision repair"/>
    <property type="evidence" value="ECO:0007669"/>
    <property type="project" value="UniProtKB-UniRule"/>
</dbReference>
<dbReference type="CDD" id="cd03270">
    <property type="entry name" value="ABC_UvrA_I"/>
    <property type="match status" value="1"/>
</dbReference>
<gene>
    <name evidence="17" type="primary">uvrA</name>
    <name evidence="19" type="ORF">AVJ23_04575</name>
</gene>
<evidence type="ECO:0000256" key="3">
    <source>
        <dbReference type="ARBA" id="ARBA00022723"/>
    </source>
</evidence>
<dbReference type="HAMAP" id="MF_00205">
    <property type="entry name" value="UvrA"/>
    <property type="match status" value="1"/>
</dbReference>
<evidence type="ECO:0000256" key="12">
    <source>
        <dbReference type="ARBA" id="ARBA00023125"/>
    </source>
</evidence>
<dbReference type="PANTHER" id="PTHR43152">
    <property type="entry name" value="UVRABC SYSTEM PROTEIN A"/>
    <property type="match status" value="1"/>
</dbReference>
<dbReference type="SUPFAM" id="SSF52540">
    <property type="entry name" value="P-loop containing nucleoside triphosphate hydrolases"/>
    <property type="match status" value="2"/>
</dbReference>
<feature type="zinc finger region" description="C4-type" evidence="17">
    <location>
        <begin position="746"/>
        <end position="772"/>
    </location>
</feature>
<organism evidence="19 20">
    <name type="scientific">Pseudoponticoccus marisrubri</name>
    <dbReference type="NCBI Taxonomy" id="1685382"/>
    <lineage>
        <taxon>Bacteria</taxon>
        <taxon>Pseudomonadati</taxon>
        <taxon>Pseudomonadota</taxon>
        <taxon>Alphaproteobacteria</taxon>
        <taxon>Rhodobacterales</taxon>
        <taxon>Roseobacteraceae</taxon>
        <taxon>Pseudoponticoccus</taxon>
    </lineage>
</organism>